<dbReference type="InterPro" id="IPR011009">
    <property type="entry name" value="Kinase-like_dom_sf"/>
</dbReference>
<evidence type="ECO:0000256" key="12">
    <source>
        <dbReference type="ARBA" id="ARBA00048679"/>
    </source>
</evidence>
<dbReference type="InterPro" id="IPR015285">
    <property type="entry name" value="RIO2_wHTH_N"/>
</dbReference>
<evidence type="ECO:0000256" key="13">
    <source>
        <dbReference type="ARBA" id="ARBA00068353"/>
    </source>
</evidence>
<evidence type="ECO:0000256" key="2">
    <source>
        <dbReference type="ARBA" id="ARBA00009196"/>
    </source>
</evidence>
<dbReference type="InterPro" id="IPR036390">
    <property type="entry name" value="WH_DNA-bd_sf"/>
</dbReference>
<comment type="caution">
    <text evidence="17">The sequence shown here is derived from an EMBL/GenBank/DDBJ whole genome shotgun (WGS) entry which is preliminary data.</text>
</comment>
<feature type="domain" description="RIO kinase" evidence="16">
    <location>
        <begin position="64"/>
        <end position="284"/>
    </location>
</feature>
<dbReference type="InterPro" id="IPR030484">
    <property type="entry name" value="Rio2"/>
</dbReference>
<feature type="compositionally biased region" description="Acidic residues" evidence="15">
    <location>
        <begin position="342"/>
        <end position="360"/>
    </location>
</feature>
<dbReference type="CDD" id="cd05144">
    <property type="entry name" value="RIO2_C"/>
    <property type="match status" value="1"/>
</dbReference>
<evidence type="ECO:0000256" key="1">
    <source>
        <dbReference type="ARBA" id="ARBA00001946"/>
    </source>
</evidence>
<dbReference type="EC" id="2.7.11.1" evidence="3"/>
<protein>
    <recommendedName>
        <fullName evidence="13">Serine/threonine-protein kinase RIO2</fullName>
        <ecNumber evidence="3">2.7.11.1</ecNumber>
    </recommendedName>
    <alternativeName>
        <fullName evidence="14">Serine/threonine-protein kinase rio2</fullName>
    </alternativeName>
</protein>
<dbReference type="InterPro" id="IPR036388">
    <property type="entry name" value="WH-like_DNA-bd_sf"/>
</dbReference>
<evidence type="ECO:0000256" key="9">
    <source>
        <dbReference type="ARBA" id="ARBA00022840"/>
    </source>
</evidence>
<dbReference type="Gene3D" id="1.10.10.10">
    <property type="entry name" value="Winged helix-like DNA-binding domain superfamily/Winged helix DNA-binding domain"/>
    <property type="match status" value="1"/>
</dbReference>
<dbReference type="SMART" id="SM00090">
    <property type="entry name" value="RIO"/>
    <property type="match status" value="1"/>
</dbReference>
<evidence type="ECO:0000256" key="10">
    <source>
        <dbReference type="ARBA" id="ARBA00022842"/>
    </source>
</evidence>
<dbReference type="GO" id="GO:0005634">
    <property type="term" value="C:nucleus"/>
    <property type="evidence" value="ECO:0007669"/>
    <property type="project" value="TreeGrafter"/>
</dbReference>
<dbReference type="GO" id="GO:0005829">
    <property type="term" value="C:cytosol"/>
    <property type="evidence" value="ECO:0007669"/>
    <property type="project" value="TreeGrafter"/>
</dbReference>
<proteinExistence type="inferred from homology"/>
<dbReference type="EMBL" id="JAVXUO010002323">
    <property type="protein sequence ID" value="KAK2974328.1"/>
    <property type="molecule type" value="Genomic_DNA"/>
</dbReference>
<dbReference type="Gene3D" id="3.30.200.20">
    <property type="entry name" value="Phosphorylase Kinase, domain 1"/>
    <property type="match status" value="1"/>
</dbReference>
<comment type="catalytic activity">
    <reaction evidence="12">
        <text>L-seryl-[protein] + ATP = O-phospho-L-seryl-[protein] + ADP + H(+)</text>
        <dbReference type="Rhea" id="RHEA:17989"/>
        <dbReference type="Rhea" id="RHEA-COMP:9863"/>
        <dbReference type="Rhea" id="RHEA-COMP:11604"/>
        <dbReference type="ChEBI" id="CHEBI:15378"/>
        <dbReference type="ChEBI" id="CHEBI:29999"/>
        <dbReference type="ChEBI" id="CHEBI:30616"/>
        <dbReference type="ChEBI" id="CHEBI:83421"/>
        <dbReference type="ChEBI" id="CHEBI:456216"/>
        <dbReference type="EC" id="2.7.11.1"/>
    </reaction>
</comment>
<dbReference type="InterPro" id="IPR018934">
    <property type="entry name" value="RIO_dom"/>
</dbReference>
<comment type="catalytic activity">
    <reaction evidence="11">
        <text>L-threonyl-[protein] + ATP = O-phospho-L-threonyl-[protein] + ADP + H(+)</text>
        <dbReference type="Rhea" id="RHEA:46608"/>
        <dbReference type="Rhea" id="RHEA-COMP:11060"/>
        <dbReference type="Rhea" id="RHEA-COMP:11605"/>
        <dbReference type="ChEBI" id="CHEBI:15378"/>
        <dbReference type="ChEBI" id="CHEBI:30013"/>
        <dbReference type="ChEBI" id="CHEBI:30616"/>
        <dbReference type="ChEBI" id="CHEBI:61977"/>
        <dbReference type="ChEBI" id="CHEBI:456216"/>
        <dbReference type="EC" id="2.7.11.1"/>
    </reaction>
</comment>
<dbReference type="GO" id="GO:0046872">
    <property type="term" value="F:metal ion binding"/>
    <property type="evidence" value="ECO:0007669"/>
    <property type="project" value="UniProtKB-KW"/>
</dbReference>
<evidence type="ECO:0000256" key="8">
    <source>
        <dbReference type="ARBA" id="ARBA00022777"/>
    </source>
</evidence>
<dbReference type="GO" id="GO:0005524">
    <property type="term" value="F:ATP binding"/>
    <property type="evidence" value="ECO:0007669"/>
    <property type="project" value="UniProtKB-KW"/>
</dbReference>
<evidence type="ECO:0000256" key="14">
    <source>
        <dbReference type="ARBA" id="ARBA00068837"/>
    </source>
</evidence>
<evidence type="ECO:0000256" key="11">
    <source>
        <dbReference type="ARBA" id="ARBA00047899"/>
    </source>
</evidence>
<keyword evidence="5" id="KW-0808">Transferase</keyword>
<dbReference type="SUPFAM" id="SSF46785">
    <property type="entry name" value="Winged helix' DNA-binding domain"/>
    <property type="match status" value="1"/>
</dbReference>
<comment type="cofactor">
    <cofactor evidence="1">
        <name>Mg(2+)</name>
        <dbReference type="ChEBI" id="CHEBI:18420"/>
    </cofactor>
</comment>
<evidence type="ECO:0000259" key="16">
    <source>
        <dbReference type="SMART" id="SM00090"/>
    </source>
</evidence>
<dbReference type="PANTHER" id="PTHR45852:SF1">
    <property type="entry name" value="SERINE_THREONINE-PROTEIN KINASE RIO2"/>
    <property type="match status" value="1"/>
</dbReference>
<feature type="compositionally biased region" description="Basic and acidic residues" evidence="15">
    <location>
        <begin position="440"/>
        <end position="451"/>
    </location>
</feature>
<dbReference type="Pfam" id="PF01163">
    <property type="entry name" value="RIO1"/>
    <property type="match status" value="1"/>
</dbReference>
<keyword evidence="8" id="KW-0418">Kinase</keyword>
<dbReference type="GO" id="GO:0030688">
    <property type="term" value="C:preribosome, small subunit precursor"/>
    <property type="evidence" value="ECO:0007669"/>
    <property type="project" value="TreeGrafter"/>
</dbReference>
<keyword evidence="4" id="KW-0723">Serine/threonine-protein kinase</keyword>
<evidence type="ECO:0000256" key="7">
    <source>
        <dbReference type="ARBA" id="ARBA00022741"/>
    </source>
</evidence>
<feature type="region of interest" description="Disordered" evidence="15">
    <location>
        <begin position="332"/>
        <end position="368"/>
    </location>
</feature>
<feature type="compositionally biased region" description="Polar residues" evidence="15">
    <location>
        <begin position="483"/>
        <end position="497"/>
    </location>
</feature>
<evidence type="ECO:0000256" key="15">
    <source>
        <dbReference type="SAM" id="MobiDB-lite"/>
    </source>
</evidence>
<dbReference type="GO" id="GO:0004674">
    <property type="term" value="F:protein serine/threonine kinase activity"/>
    <property type="evidence" value="ECO:0007669"/>
    <property type="project" value="UniProtKB-KW"/>
</dbReference>
<dbReference type="InterPro" id="IPR000687">
    <property type="entry name" value="RIO_kinase"/>
</dbReference>
<keyword evidence="6" id="KW-0479">Metal-binding</keyword>
<evidence type="ECO:0000313" key="18">
    <source>
        <dbReference type="Proteomes" id="UP001187471"/>
    </source>
</evidence>
<organism evidence="17 18">
    <name type="scientific">Escallonia rubra</name>
    <dbReference type="NCBI Taxonomy" id="112253"/>
    <lineage>
        <taxon>Eukaryota</taxon>
        <taxon>Viridiplantae</taxon>
        <taxon>Streptophyta</taxon>
        <taxon>Embryophyta</taxon>
        <taxon>Tracheophyta</taxon>
        <taxon>Spermatophyta</taxon>
        <taxon>Magnoliopsida</taxon>
        <taxon>eudicotyledons</taxon>
        <taxon>Gunneridae</taxon>
        <taxon>Pentapetalae</taxon>
        <taxon>asterids</taxon>
        <taxon>campanulids</taxon>
        <taxon>Escalloniales</taxon>
        <taxon>Escalloniaceae</taxon>
        <taxon>Escallonia</taxon>
    </lineage>
</organism>
<keyword evidence="10" id="KW-0460">Magnesium</keyword>
<sequence>MKLDVNVLRYLSKEDFRCLTAVEMGMRNHEIVPAELIARIASLKHGGTYKVLKNLLKHKLLHHDSSKYDGFRLTYLGYDFLAIKTLVNRGVFTSVGRQIGVGKESDIFEVATEDGTILAIKLHRLGRISFRAVKSKRDYLRHRSSYNWLYLSRLAALKEFAFMKALQEHGFPVPNAVDCNRHCVVMSLVQGYSLVQVKQLQNHVTVFETIVGIIVRLAEHGLIHCDFNEFNIMIDDDENITIIDFPQMVSVSHRNAQMYFDRDVECIFKFFSKRFNLSFQENAEESDGSDAESDELGRPRFSSISKAFGFLDKELAASGFSRKDQDDIEKFIEGDPEKDSGSDDEESEAEQPISDDEGTETELSTINEPNISNIGSLCLLDKVNSNKTFTDMHRILRERDSTNGKGGKVEVLDENQQSAESRHSSGAEVQVVSDQEEDREIEHQDDPELMKRLTKQRKHAIRAARGGNKICASRNTYKDKGGRSSQNSKIQKQLSSW</sequence>
<dbReference type="AlphaFoldDB" id="A0AA88QQD8"/>
<dbReference type="GO" id="GO:0030490">
    <property type="term" value="P:maturation of SSU-rRNA"/>
    <property type="evidence" value="ECO:0007669"/>
    <property type="project" value="TreeGrafter"/>
</dbReference>
<name>A0AA88QQD8_9ASTE</name>
<dbReference type="SUPFAM" id="SSF56112">
    <property type="entry name" value="Protein kinase-like (PK-like)"/>
    <property type="match status" value="1"/>
</dbReference>
<keyword evidence="18" id="KW-1185">Reference proteome</keyword>
<evidence type="ECO:0000256" key="5">
    <source>
        <dbReference type="ARBA" id="ARBA00022679"/>
    </source>
</evidence>
<dbReference type="FunFam" id="3.30.200.20:FF:000052">
    <property type="entry name" value="Serine/threonine-protein kinase RIO2"/>
    <property type="match status" value="1"/>
</dbReference>
<evidence type="ECO:0000256" key="4">
    <source>
        <dbReference type="ARBA" id="ARBA00022527"/>
    </source>
</evidence>
<evidence type="ECO:0000313" key="17">
    <source>
        <dbReference type="EMBL" id="KAK2974328.1"/>
    </source>
</evidence>
<feature type="compositionally biased region" description="Basic and acidic residues" evidence="15">
    <location>
        <begin position="396"/>
        <end position="411"/>
    </location>
</feature>
<accession>A0AA88QQD8</accession>
<evidence type="ECO:0000256" key="6">
    <source>
        <dbReference type="ARBA" id="ARBA00022723"/>
    </source>
</evidence>
<reference evidence="17" key="1">
    <citation type="submission" date="2022-12" db="EMBL/GenBank/DDBJ databases">
        <title>Draft genome assemblies for two species of Escallonia (Escalloniales).</title>
        <authorList>
            <person name="Chanderbali A."/>
            <person name="Dervinis C."/>
            <person name="Anghel I."/>
            <person name="Soltis D."/>
            <person name="Soltis P."/>
            <person name="Zapata F."/>
        </authorList>
    </citation>
    <scope>NUCLEOTIDE SEQUENCE</scope>
    <source>
        <strain evidence="17">UCBG92.1500</strain>
        <tissue evidence="17">Leaf</tissue>
    </source>
</reference>
<dbReference type="Proteomes" id="UP001187471">
    <property type="component" value="Unassembled WGS sequence"/>
</dbReference>
<feature type="region of interest" description="Disordered" evidence="15">
    <location>
        <begin position="396"/>
        <end position="497"/>
    </location>
</feature>
<dbReference type="FunFam" id="1.10.10.10:FF:000053">
    <property type="entry name" value="Serine/threonine-protein kinase RIO2"/>
    <property type="match status" value="1"/>
</dbReference>
<dbReference type="Pfam" id="PF09202">
    <property type="entry name" value="Rio2_N"/>
    <property type="match status" value="1"/>
</dbReference>
<evidence type="ECO:0000256" key="3">
    <source>
        <dbReference type="ARBA" id="ARBA00012513"/>
    </source>
</evidence>
<feature type="compositionally biased region" description="Basic residues" evidence="15">
    <location>
        <begin position="452"/>
        <end position="462"/>
    </location>
</feature>
<dbReference type="PANTHER" id="PTHR45852">
    <property type="entry name" value="SER/THR-PROTEIN KINASE RIO2"/>
    <property type="match status" value="1"/>
</dbReference>
<comment type="similarity">
    <text evidence="2">Belongs to the protein kinase superfamily. RIO-type Ser/Thr kinase family.</text>
</comment>
<keyword evidence="9" id="KW-0067">ATP-binding</keyword>
<feature type="compositionally biased region" description="Basic and acidic residues" evidence="15">
    <location>
        <begin position="332"/>
        <end position="341"/>
    </location>
</feature>
<keyword evidence="7" id="KW-0547">Nucleotide-binding</keyword>
<gene>
    <name evidence="17" type="ORF">RJ640_018035</name>
</gene>
<dbReference type="Gene3D" id="1.10.510.10">
    <property type="entry name" value="Transferase(Phosphotransferase) domain 1"/>
    <property type="match status" value="1"/>
</dbReference>